<dbReference type="PANTHER" id="PTHR42784">
    <property type="entry name" value="PYRANOSE 2-OXIDASE"/>
    <property type="match status" value="1"/>
</dbReference>
<dbReference type="Pfam" id="PF00732">
    <property type="entry name" value="GMC_oxred_N"/>
    <property type="match status" value="1"/>
</dbReference>
<comment type="similarity">
    <text evidence="2">Belongs to the GMC oxidoreductase family.</text>
</comment>
<feature type="domain" description="FAD dependent oxidoreductase" evidence="7">
    <location>
        <begin position="8"/>
        <end position="44"/>
    </location>
</feature>
<dbReference type="SUPFAM" id="SSF51905">
    <property type="entry name" value="FAD/NAD(P)-binding domain"/>
    <property type="match status" value="1"/>
</dbReference>
<sequence>MNNTLSADVVVIGAGICGAMAARRIAEAGASVLMLEAGPQLSTAQLVHNYRTSTNKADFVAPYPFWPQAPQPIYAPSNNGYLEQVGPHHFDAQYLKLVGGTSWHWAAQTWRFLPNDFRIQSLYGVGRDWPISYDDLEPWYYAAEVIMGVGGEETLSPRKQPWPMQRVAEPWLQQRFRDRLAPDFTLVSDSTARNSRPFDGRPACCGNNNCMPLCPIDAQYHGGLSVDAAVKAGVKLQTKAVVYRLEHDEKGRIVAAHFYDWDKGSHRVVADTFILAANAIEIPKLLLMSASGKFPNGLANSSGTMGRNLMDHPAVGVTFEVDEDVWPGRGPVSPCSIGDFRDGSFRSEHGGFRLDLSNASAVAGVTAALIKKGVYGVALDQAIRKHAARQVSLKNCLEQLPDPNNRVTLSDRKDALGLPTPRLSWHIDDYVIRGTQKTREMYDRIAAKMGGTNIVHSKEGAFSNRQHITGTLAMGSDPATSVTDAFGRAHDHENLYMVSTGVMPTVATCNATLTAIALSLRTANAIKHAA</sequence>
<keyword evidence="4" id="KW-0274">FAD</keyword>
<dbReference type="InterPro" id="IPR007867">
    <property type="entry name" value="GMC_OxRtase_C"/>
</dbReference>
<dbReference type="Pfam" id="PF01266">
    <property type="entry name" value="DAO"/>
    <property type="match status" value="1"/>
</dbReference>
<evidence type="ECO:0000256" key="5">
    <source>
        <dbReference type="ARBA" id="ARBA00023002"/>
    </source>
</evidence>
<organism evidence="9 10">
    <name type="scientific">Robbsia andropogonis</name>
    <dbReference type="NCBI Taxonomy" id="28092"/>
    <lineage>
        <taxon>Bacteria</taxon>
        <taxon>Pseudomonadati</taxon>
        <taxon>Pseudomonadota</taxon>
        <taxon>Betaproteobacteria</taxon>
        <taxon>Burkholderiales</taxon>
        <taxon>Burkholderiaceae</taxon>
        <taxon>Robbsia</taxon>
    </lineage>
</organism>
<evidence type="ECO:0000259" key="6">
    <source>
        <dbReference type="Pfam" id="PF00732"/>
    </source>
</evidence>
<evidence type="ECO:0000256" key="4">
    <source>
        <dbReference type="ARBA" id="ARBA00022827"/>
    </source>
</evidence>
<feature type="domain" description="Glucose-methanol-choline oxidoreductase N-terminal" evidence="6">
    <location>
        <begin position="227"/>
        <end position="314"/>
    </location>
</feature>
<dbReference type="GO" id="GO:0050660">
    <property type="term" value="F:flavin adenine dinucleotide binding"/>
    <property type="evidence" value="ECO:0007669"/>
    <property type="project" value="InterPro"/>
</dbReference>
<dbReference type="OrthoDB" id="9787779at2"/>
<dbReference type="RefSeq" id="WP_024903238.1">
    <property type="nucleotide sequence ID" value="NZ_CADFGU010000007.1"/>
</dbReference>
<keyword evidence="3" id="KW-0285">Flavoprotein</keyword>
<dbReference type="InterPro" id="IPR000172">
    <property type="entry name" value="GMC_OxRdtase_N"/>
</dbReference>
<name>A0A0F5JZS6_9BURK</name>
<evidence type="ECO:0000259" key="8">
    <source>
        <dbReference type="Pfam" id="PF05199"/>
    </source>
</evidence>
<dbReference type="GO" id="GO:0016614">
    <property type="term" value="F:oxidoreductase activity, acting on CH-OH group of donors"/>
    <property type="evidence" value="ECO:0007669"/>
    <property type="project" value="InterPro"/>
</dbReference>
<dbReference type="Gene3D" id="3.50.50.60">
    <property type="entry name" value="FAD/NAD(P)-binding domain"/>
    <property type="match status" value="2"/>
</dbReference>
<dbReference type="STRING" id="28092.WM40_12655"/>
<dbReference type="EMBL" id="LAQU01000011">
    <property type="protein sequence ID" value="KKB63333.1"/>
    <property type="molecule type" value="Genomic_DNA"/>
</dbReference>
<evidence type="ECO:0000256" key="3">
    <source>
        <dbReference type="ARBA" id="ARBA00022630"/>
    </source>
</evidence>
<gene>
    <name evidence="9" type="ORF">WM40_12655</name>
</gene>
<dbReference type="PANTHER" id="PTHR42784:SF1">
    <property type="entry name" value="PYRANOSE 2-OXIDASE"/>
    <property type="match status" value="1"/>
</dbReference>
<evidence type="ECO:0000313" key="9">
    <source>
        <dbReference type="EMBL" id="KKB63333.1"/>
    </source>
</evidence>
<dbReference type="PATRIC" id="fig|28092.6.peg.2975"/>
<reference evidence="9 10" key="1">
    <citation type="submission" date="2015-03" db="EMBL/GenBank/DDBJ databases">
        <title>Draft Genome Sequence of Burkholderia andropogonis type strain ICMP2807, isolated from Sorghum bicolor.</title>
        <authorList>
            <person name="Lopes-Santos L."/>
            <person name="Castro D.B."/>
            <person name="Ottoboni L.M."/>
            <person name="Park D."/>
            <person name="Weirc B.S."/>
            <person name="Destefano S.A."/>
        </authorList>
    </citation>
    <scope>NUCLEOTIDE SEQUENCE [LARGE SCALE GENOMIC DNA]</scope>
    <source>
        <strain evidence="9 10">ICMP2807</strain>
    </source>
</reference>
<feature type="domain" description="Glucose-methanol-choline oxidoreductase C-terminal" evidence="8">
    <location>
        <begin position="401"/>
        <end position="518"/>
    </location>
</feature>
<protein>
    <submittedName>
        <fullName evidence="9">Choline dehydrogenase</fullName>
    </submittedName>
</protein>
<evidence type="ECO:0000256" key="2">
    <source>
        <dbReference type="ARBA" id="ARBA00010790"/>
    </source>
</evidence>
<proteinExistence type="inferred from homology"/>
<comment type="cofactor">
    <cofactor evidence="1">
        <name>FAD</name>
        <dbReference type="ChEBI" id="CHEBI:57692"/>
    </cofactor>
</comment>
<dbReference type="Pfam" id="PF05199">
    <property type="entry name" value="GMC_oxred_C"/>
    <property type="match status" value="1"/>
</dbReference>
<evidence type="ECO:0000256" key="1">
    <source>
        <dbReference type="ARBA" id="ARBA00001974"/>
    </source>
</evidence>
<dbReference type="AlphaFoldDB" id="A0A0F5JZS6"/>
<dbReference type="InterPro" id="IPR051473">
    <property type="entry name" value="P2Ox-like"/>
</dbReference>
<evidence type="ECO:0000313" key="10">
    <source>
        <dbReference type="Proteomes" id="UP000033618"/>
    </source>
</evidence>
<dbReference type="Proteomes" id="UP000033618">
    <property type="component" value="Unassembled WGS sequence"/>
</dbReference>
<keyword evidence="10" id="KW-1185">Reference proteome</keyword>
<comment type="caution">
    <text evidence="9">The sequence shown here is derived from an EMBL/GenBank/DDBJ whole genome shotgun (WGS) entry which is preliminary data.</text>
</comment>
<accession>A0A0F5JZS6</accession>
<dbReference type="InterPro" id="IPR036188">
    <property type="entry name" value="FAD/NAD-bd_sf"/>
</dbReference>
<dbReference type="InterPro" id="IPR006076">
    <property type="entry name" value="FAD-dep_OxRdtase"/>
</dbReference>
<keyword evidence="5" id="KW-0560">Oxidoreductase</keyword>
<evidence type="ECO:0000259" key="7">
    <source>
        <dbReference type="Pfam" id="PF01266"/>
    </source>
</evidence>